<dbReference type="EMBL" id="LRPC01000001">
    <property type="protein sequence ID" value="KYG78422.1"/>
    <property type="molecule type" value="Genomic_DNA"/>
</dbReference>
<keyword evidence="2" id="KW-1185">Reference proteome</keyword>
<sequence>MIKKKVLFIGALLIFIFYAYRIYRDTVLYGDTIIFYQNQSEFEPYGVKYNDFRNSVGLEKLPDDWFTKSTSQKPGPYFRRRRLQDHYWTTQVWNSGYEVSGTLGHFEKEIRRFDNKLIYEIDRYRVNYIDTGYILERKFNYLYEPHWEVTLVMTYGDTTQDIREIPVDPEDFDSLRNWAMQ</sequence>
<dbReference type="Proteomes" id="UP000075606">
    <property type="component" value="Unassembled WGS sequence"/>
</dbReference>
<protein>
    <submittedName>
        <fullName evidence="1">Uncharacterized protein</fullName>
    </submittedName>
</protein>
<dbReference type="STRING" id="333140.AWW68_06545"/>
<evidence type="ECO:0000313" key="2">
    <source>
        <dbReference type="Proteomes" id="UP000075606"/>
    </source>
</evidence>
<gene>
    <name evidence="1" type="ORF">AWW68_06545</name>
</gene>
<reference evidence="1 2" key="1">
    <citation type="submission" date="2016-01" db="EMBL/GenBank/DDBJ databases">
        <title>Genome sequencing of Roseivirga spongicola UST030701-084.</title>
        <authorList>
            <person name="Selvaratnam C."/>
            <person name="Thevarajoo S."/>
            <person name="Goh K.M."/>
            <person name="Ee R."/>
            <person name="Chan K.-G."/>
            <person name="Chong C.S."/>
        </authorList>
    </citation>
    <scope>NUCLEOTIDE SEQUENCE [LARGE SCALE GENOMIC DNA]</scope>
    <source>
        <strain evidence="1 2">UST030701-084</strain>
    </source>
</reference>
<organism evidence="1 2">
    <name type="scientific">Roseivirga spongicola</name>
    <dbReference type="NCBI Taxonomy" id="333140"/>
    <lineage>
        <taxon>Bacteria</taxon>
        <taxon>Pseudomonadati</taxon>
        <taxon>Bacteroidota</taxon>
        <taxon>Cytophagia</taxon>
        <taxon>Cytophagales</taxon>
        <taxon>Roseivirgaceae</taxon>
        <taxon>Roseivirga</taxon>
    </lineage>
</organism>
<accession>A0A150XIB1</accession>
<name>A0A150XIB1_9BACT</name>
<proteinExistence type="predicted"/>
<dbReference type="AlphaFoldDB" id="A0A150XIB1"/>
<comment type="caution">
    <text evidence="1">The sequence shown here is derived from an EMBL/GenBank/DDBJ whole genome shotgun (WGS) entry which is preliminary data.</text>
</comment>
<dbReference type="RefSeq" id="WP_068218168.1">
    <property type="nucleotide sequence ID" value="NZ_CP139724.1"/>
</dbReference>
<evidence type="ECO:0000313" key="1">
    <source>
        <dbReference type="EMBL" id="KYG78422.1"/>
    </source>
</evidence>